<gene>
    <name evidence="1" type="ORF">LX77_03021</name>
</gene>
<accession>A0A1A7QQB0</accession>
<keyword evidence="2" id="KW-1185">Reference proteome</keyword>
<reference evidence="1 2" key="1">
    <citation type="submission" date="2018-06" db="EMBL/GenBank/DDBJ databases">
        <title>Genomic Encyclopedia of Archaeal and Bacterial Type Strains, Phase II (KMG-II): from individual species to whole genera.</title>
        <authorList>
            <person name="Goeker M."/>
        </authorList>
    </citation>
    <scope>NUCLEOTIDE SEQUENCE [LARGE SCALE GENOMIC DNA]</scope>
    <source>
        <strain evidence="1 2">DSM 12408</strain>
    </source>
</reference>
<dbReference type="AlphaFoldDB" id="A0A1A7QQB0"/>
<name>A0A1A7QQB0_9FLAO</name>
<evidence type="ECO:0000313" key="1">
    <source>
        <dbReference type="EMBL" id="RAJ20762.1"/>
    </source>
</evidence>
<proteinExistence type="predicted"/>
<dbReference type="EMBL" id="QLLQ01000014">
    <property type="protein sequence ID" value="RAJ20762.1"/>
    <property type="molecule type" value="Genomic_DNA"/>
</dbReference>
<sequence>MIKLHKKNDTRASFLDTYKDKEYDRFLKVFHRLMPKIINICSLLKSGLNGLKNILKRILPHFNICSKHEKPLNPTEALFRGSRIKHNRI</sequence>
<evidence type="ECO:0000313" key="2">
    <source>
        <dbReference type="Proteomes" id="UP000248987"/>
    </source>
</evidence>
<protein>
    <submittedName>
        <fullName evidence="1">Uncharacterized protein</fullName>
    </submittedName>
</protein>
<comment type="caution">
    <text evidence="1">The sequence shown here is derived from an EMBL/GenBank/DDBJ whole genome shotgun (WGS) entry which is preliminary data.</text>
</comment>
<organism evidence="1 2">
    <name type="scientific">Gelidibacter algens</name>
    <dbReference type="NCBI Taxonomy" id="49280"/>
    <lineage>
        <taxon>Bacteria</taxon>
        <taxon>Pseudomonadati</taxon>
        <taxon>Bacteroidota</taxon>
        <taxon>Flavobacteriia</taxon>
        <taxon>Flavobacteriales</taxon>
        <taxon>Flavobacteriaceae</taxon>
        <taxon>Gelidibacter</taxon>
    </lineage>
</organism>
<dbReference type="Proteomes" id="UP000248987">
    <property type="component" value="Unassembled WGS sequence"/>
</dbReference>